<evidence type="ECO:0000256" key="2">
    <source>
        <dbReference type="ARBA" id="ARBA00022741"/>
    </source>
</evidence>
<dbReference type="GO" id="GO:0005737">
    <property type="term" value="C:cytoplasm"/>
    <property type="evidence" value="ECO:0007669"/>
    <property type="project" value="TreeGrafter"/>
</dbReference>
<keyword evidence="12" id="KW-1185">Reference proteome</keyword>
<dbReference type="InterPro" id="IPR001609">
    <property type="entry name" value="Myosin_head_motor_dom-like"/>
</dbReference>
<dbReference type="GO" id="GO:0016459">
    <property type="term" value="C:myosin complex"/>
    <property type="evidence" value="ECO:0007669"/>
    <property type="project" value="UniProtKB-KW"/>
</dbReference>
<dbReference type="SMART" id="SM00242">
    <property type="entry name" value="MYSc"/>
    <property type="match status" value="1"/>
</dbReference>
<dbReference type="PRINTS" id="PR00193">
    <property type="entry name" value="MYOSINHEAVY"/>
</dbReference>
<keyword evidence="3 8" id="KW-0067">ATP-binding</keyword>
<dbReference type="Gene3D" id="6.20.240.20">
    <property type="match status" value="1"/>
</dbReference>
<feature type="region of interest" description="Disordered" evidence="9">
    <location>
        <begin position="621"/>
        <end position="647"/>
    </location>
</feature>
<evidence type="ECO:0000259" key="10">
    <source>
        <dbReference type="PROSITE" id="PS51456"/>
    </source>
</evidence>
<feature type="compositionally biased region" description="Low complexity" evidence="9">
    <location>
        <begin position="631"/>
        <end position="641"/>
    </location>
</feature>
<accession>A0AA88GUL5</accession>
<keyword evidence="4" id="KW-0175">Coiled coil</keyword>
<name>A0AA88GUL5_NAELO</name>
<feature type="region of interest" description="Disordered" evidence="9">
    <location>
        <begin position="1938"/>
        <end position="1960"/>
    </location>
</feature>
<evidence type="ECO:0000256" key="3">
    <source>
        <dbReference type="ARBA" id="ARBA00022840"/>
    </source>
</evidence>
<evidence type="ECO:0000313" key="11">
    <source>
        <dbReference type="EMBL" id="KAG2386091.1"/>
    </source>
</evidence>
<keyword evidence="2 8" id="KW-0547">Nucleotide-binding</keyword>
<organism evidence="11 12">
    <name type="scientific">Naegleria lovaniensis</name>
    <name type="common">Amoeba</name>
    <dbReference type="NCBI Taxonomy" id="51637"/>
    <lineage>
        <taxon>Eukaryota</taxon>
        <taxon>Discoba</taxon>
        <taxon>Heterolobosea</taxon>
        <taxon>Tetramitia</taxon>
        <taxon>Eutetramitia</taxon>
        <taxon>Vahlkampfiidae</taxon>
        <taxon>Naegleria</taxon>
    </lineage>
</organism>
<feature type="region of interest" description="Actin-binding" evidence="8">
    <location>
        <begin position="660"/>
        <end position="682"/>
    </location>
</feature>
<evidence type="ECO:0000256" key="1">
    <source>
        <dbReference type="ARBA" id="ARBA00008314"/>
    </source>
</evidence>
<dbReference type="PANTHER" id="PTHR13140:SF857">
    <property type="entry name" value="MYOSIN-11"/>
    <property type="match status" value="1"/>
</dbReference>
<dbReference type="GO" id="GO:0005524">
    <property type="term" value="F:ATP binding"/>
    <property type="evidence" value="ECO:0007669"/>
    <property type="project" value="UniProtKB-UniRule"/>
</dbReference>
<keyword evidence="6 8" id="KW-0505">Motor protein</keyword>
<dbReference type="CDD" id="cd01377">
    <property type="entry name" value="MYSc_class_II"/>
    <property type="match status" value="1"/>
</dbReference>
<dbReference type="GO" id="GO:0000146">
    <property type="term" value="F:microfilament motor activity"/>
    <property type="evidence" value="ECO:0007669"/>
    <property type="project" value="TreeGrafter"/>
</dbReference>
<dbReference type="InterPro" id="IPR036961">
    <property type="entry name" value="Kinesin_motor_dom_sf"/>
</dbReference>
<comment type="caution">
    <text evidence="11">The sequence shown here is derived from an EMBL/GenBank/DDBJ whole genome shotgun (WGS) entry which is preliminary data.</text>
</comment>
<gene>
    <name evidence="11" type="ORF">C9374_002537</name>
</gene>
<dbReference type="GeneID" id="68094993"/>
<dbReference type="InterPro" id="IPR027417">
    <property type="entry name" value="P-loop_NTPase"/>
</dbReference>
<evidence type="ECO:0000256" key="7">
    <source>
        <dbReference type="ARBA" id="ARBA00023203"/>
    </source>
</evidence>
<dbReference type="SUPFAM" id="SSF57997">
    <property type="entry name" value="Tropomyosin"/>
    <property type="match status" value="2"/>
</dbReference>
<dbReference type="PROSITE" id="PS51456">
    <property type="entry name" value="MYOSIN_MOTOR"/>
    <property type="match status" value="1"/>
</dbReference>
<dbReference type="Gene3D" id="1.20.58.530">
    <property type="match status" value="1"/>
</dbReference>
<feature type="compositionally biased region" description="Basic and acidic residues" evidence="9">
    <location>
        <begin position="621"/>
        <end position="630"/>
    </location>
</feature>
<sequence length="1960" mass="226887">MPPRKKNNVDLEIHEDDSNYKLKVGDDIWMPTYTASTSAEEGSQTPSTPTGEPSFHLGTVISIDESKQTCLCENSLTKQQETLKLNTVCPANPLKLDYSVDMASLSHLNEPSVLHNLKLRYQRDDIYTYSGLFLLAVNPYKNLPIYSNEVIKKHAGKRRDDVEPHIFSVADVSYRQMLLNEKNQSMLVTGESGAGKTESVKKIIQYLATVAGASHHHQGGNLEQKLLQTNPLLEAFGNAKTLRNNNSSRFGKFISIDFGLQGIIVGTKITHYLLETTRVLNQANGERNFHFFYQILSDPEARNKYKLTGGVNSFNYVNHSGCTNVAGIDDKKEFEDTLNSMRVIGISEDEIDSCCRVIAAILHLGNVAFVDEDELSTLPASNRGPLEVASELLKVNPDGLAKGFMKPDIVTPTDRIETHVTALQATYNRNALVKSTYNRLFDWLVSRINENLISKEVIKNFIGLLDIAGFEIFEHNSFEQLCINYTNEKLQQFFNHHMFKKEQEEYLKEKIEWTFIDFGLDLQPTIDLIEKPLGILSVLDQQTFMAQKNEAGLVREITKNHGNKPIFETSKFNELEFTLKHYAGKVVYDTNDWFKRNVDPLNDDCKKTMLKSQNPFVKALFDRPSDRDDASSSGGSSSSKKQGGGGTRFKTVAAQYKQQLSELMELLASTEPHFIRCIKPNNLQKPGIIEDYNVLHQLRCNGVLEGIRISRKGYPGRILYKDFVRRYELLVEDKTKLADKNASDKDKAKAILNYIEFEETTQYKLGLTKVFLKASQEAELESLREVQISKYINVAQAAALAAFERATYRKLQRRLLSIKTIQRNFRGYSKLRDWDWWRLIGLVKPLLKEFASEKQTEKLKQDLDQLKESLQKEQEEKKKLDLEKQKMVQERDVAKEALKAAHNEIEKLASQNRTLEQTILDKEQNIKNLRDDIEYKTSNLTDQDKKLNDLYEVVKTLNEKIHNLEESIRSKDIQLKQKQQDIENREADIEFLRKKQKELESELEDEKSRYNSENKNRSQKEEDLRKSEQTNKKLRQEIEQVQKEKDDLSLELNKLKLEKKNVEEESEKKQRQVEDLTRKLDSAQQNAREIQAKLENEQQTLKSSETKGKMLSSDLETANARIQALTEEIHTLEETIASQKSQIQNLTTKISNLEEVEIRNRDTRIKDLENTLQEQKARYENEVNIKIQEFMRLKKQSDQDRQDAEQLQSKLAQEKKDLSDTVKNLEKEIKKLNKTIEITNLEKNDTLQKVSKLDQSLNQAGDEKERLAKLLQDYENTQRQLSNEKKVLEFDLQTANEKFATTSAQLEKVTNELNAEKNRNSKLENDLEDLEREKKSLTDQLNKNKSELENEKALTLKLKGEQQKLSTDLENIKLERGTLSKDKDDLKNEISQLSARVEQALKEKEHESSEKTQAQKKVSSLGKELDKLEQRINELEAQLKLEQSNKEEVETTLKLKQSSLAETTEEIKSLKIKLQSVQSELEIANSKLQEEVNKNQRLRNELKNSENKTKESNAERDDLEDEISSLNSQINELSLKLQDAERKTEQEMRNCKQLEDEIENIRRDASRSREDVENDNRQLKQQMSTLTQQSEQFGRELSDQLNKLKQENLKLKKDLKNAKRDQQESNTGAVDSQIVEALRRKYEIDIANLKSQIDQLSLLKHNLENKNITIEQENLLLKSRLETEEKLKKKYQAQKQHADKEIEELRSLAEESEDLRDELVRLRSEYQLTISKLQSGLNDEKERYNSLDKTLQQTRKELDQVKLDLMSERKKLDQNNVAGKQHYEMEIANLNQLIQELRKDKVDLVKQEKKTAQKLADLKRDLQEELSHKQEYEKKASKAEREARIATLNLQETETRYRRVESEKKRLELEDSMNREQIKQLENELENVRNQLKQEKIKNATKSEQKKRKNQVRKVLADLEDDLMNEQQHRGSVMDEVATAEQDGVGGSNHTVVPAESTQE</sequence>
<feature type="region of interest" description="Disordered" evidence="9">
    <location>
        <begin position="1559"/>
        <end position="1578"/>
    </location>
</feature>
<feature type="compositionally biased region" description="Polar residues" evidence="9">
    <location>
        <begin position="36"/>
        <end position="51"/>
    </location>
</feature>
<evidence type="ECO:0000256" key="9">
    <source>
        <dbReference type="SAM" id="MobiDB-lite"/>
    </source>
</evidence>
<comment type="similarity">
    <text evidence="1 8">Belongs to the TRAFAC class myosin-kinesin ATPase superfamily. Myosin family.</text>
</comment>
<evidence type="ECO:0000256" key="6">
    <source>
        <dbReference type="ARBA" id="ARBA00023175"/>
    </source>
</evidence>
<dbReference type="Gene3D" id="4.10.270.10">
    <property type="entry name" value="Myosin, subunit A"/>
    <property type="match status" value="1"/>
</dbReference>
<keyword evidence="7 8" id="KW-0009">Actin-binding</keyword>
<feature type="region of interest" description="Disordered" evidence="9">
    <location>
        <begin position="1061"/>
        <end position="1085"/>
    </location>
</feature>
<keyword evidence="5 8" id="KW-0518">Myosin</keyword>
<feature type="compositionally biased region" description="Basic and acidic residues" evidence="9">
    <location>
        <begin position="1061"/>
        <end position="1081"/>
    </location>
</feature>
<feature type="domain" description="Myosin motor" evidence="10">
    <location>
        <begin position="97"/>
        <end position="785"/>
    </location>
</feature>
<proteinExistence type="inferred from homology"/>
<dbReference type="GO" id="GO:0007015">
    <property type="term" value="P:actin filament organization"/>
    <property type="evidence" value="ECO:0007669"/>
    <property type="project" value="TreeGrafter"/>
</dbReference>
<dbReference type="SUPFAM" id="SSF52540">
    <property type="entry name" value="P-loop containing nucleoside triphosphate hydrolases"/>
    <property type="match status" value="1"/>
</dbReference>
<dbReference type="RefSeq" id="XP_044550084.1">
    <property type="nucleotide sequence ID" value="XM_044691966.1"/>
</dbReference>
<feature type="compositionally biased region" description="Basic and acidic residues" evidence="9">
    <location>
        <begin position="1498"/>
        <end position="1516"/>
    </location>
</feature>
<evidence type="ECO:0000256" key="8">
    <source>
        <dbReference type="PROSITE-ProRule" id="PRU00782"/>
    </source>
</evidence>
<protein>
    <recommendedName>
        <fullName evidence="10">Myosin motor domain-containing protein</fullName>
    </recommendedName>
</protein>
<dbReference type="Gene3D" id="3.40.850.10">
    <property type="entry name" value="Kinesin motor domain"/>
    <property type="match status" value="1"/>
</dbReference>
<dbReference type="Pfam" id="PF00063">
    <property type="entry name" value="Myosin_head"/>
    <property type="match status" value="1"/>
</dbReference>
<feature type="region of interest" description="Disordered" evidence="9">
    <location>
        <begin position="36"/>
        <end position="55"/>
    </location>
</feature>
<evidence type="ECO:0000256" key="5">
    <source>
        <dbReference type="ARBA" id="ARBA00023123"/>
    </source>
</evidence>
<feature type="region of interest" description="Disordered" evidence="9">
    <location>
        <begin position="1498"/>
        <end position="1521"/>
    </location>
</feature>
<dbReference type="EMBL" id="PYSW02000016">
    <property type="protein sequence ID" value="KAG2386091.1"/>
    <property type="molecule type" value="Genomic_DNA"/>
</dbReference>
<feature type="binding site" evidence="8">
    <location>
        <begin position="190"/>
        <end position="197"/>
    </location>
    <ligand>
        <name>ATP</name>
        <dbReference type="ChEBI" id="CHEBI:30616"/>
    </ligand>
</feature>
<dbReference type="GO" id="GO:0016020">
    <property type="term" value="C:membrane"/>
    <property type="evidence" value="ECO:0007669"/>
    <property type="project" value="TreeGrafter"/>
</dbReference>
<evidence type="ECO:0000313" key="12">
    <source>
        <dbReference type="Proteomes" id="UP000816034"/>
    </source>
</evidence>
<dbReference type="GO" id="GO:0051015">
    <property type="term" value="F:actin filament binding"/>
    <property type="evidence" value="ECO:0007669"/>
    <property type="project" value="TreeGrafter"/>
</dbReference>
<evidence type="ECO:0000256" key="4">
    <source>
        <dbReference type="ARBA" id="ARBA00023054"/>
    </source>
</evidence>
<reference evidence="11 12" key="1">
    <citation type="journal article" date="2018" name="BMC Genomics">
        <title>The genome of Naegleria lovaniensis, the basis for a comparative approach to unravel pathogenicity factors of the human pathogenic amoeba N. fowleri.</title>
        <authorList>
            <person name="Liechti N."/>
            <person name="Schurch N."/>
            <person name="Bruggmann R."/>
            <person name="Wittwer M."/>
        </authorList>
    </citation>
    <scope>NUCLEOTIDE SEQUENCE [LARGE SCALE GENOMIC DNA]</scope>
    <source>
        <strain evidence="11 12">ATCC 30569</strain>
    </source>
</reference>
<dbReference type="FunFam" id="1.10.10.820:FF:000001">
    <property type="entry name" value="Myosin heavy chain"/>
    <property type="match status" value="1"/>
</dbReference>
<feature type="region of interest" description="Disordered" evidence="9">
    <location>
        <begin position="1000"/>
        <end position="1034"/>
    </location>
</feature>
<dbReference type="Gene3D" id="1.20.120.720">
    <property type="entry name" value="Myosin VI head, motor domain, U50 subdomain"/>
    <property type="match status" value="1"/>
</dbReference>
<dbReference type="Proteomes" id="UP000816034">
    <property type="component" value="Unassembled WGS sequence"/>
</dbReference>
<dbReference type="Gene3D" id="1.20.5.340">
    <property type="match status" value="2"/>
</dbReference>
<feature type="region of interest" description="Disordered" evidence="9">
    <location>
        <begin position="1402"/>
        <end position="1422"/>
    </location>
</feature>
<dbReference type="Gene3D" id="1.10.10.820">
    <property type="match status" value="1"/>
</dbReference>
<feature type="compositionally biased region" description="Polar residues" evidence="9">
    <location>
        <begin position="1948"/>
        <end position="1960"/>
    </location>
</feature>
<dbReference type="PANTHER" id="PTHR13140">
    <property type="entry name" value="MYOSIN"/>
    <property type="match status" value="1"/>
</dbReference>